<comment type="caution">
    <text evidence="1">The sequence shown here is derived from an EMBL/GenBank/DDBJ whole genome shotgun (WGS) entry which is preliminary data.</text>
</comment>
<sequence>MQMQCFACILHNRLHRFLAIPLPLMIGINAVAQLRRPACPPDDMVQAHSSQNVERIFLCKKEQGQHATFQVQGNLLLTDVLQGGKRIITALVCYREGGERSTVSALIRQELPRCLEANHIAV</sequence>
<accession>A0A645CX94</accession>
<dbReference type="EMBL" id="VSSQ01031041">
    <property type="protein sequence ID" value="MPM81790.1"/>
    <property type="molecule type" value="Genomic_DNA"/>
</dbReference>
<protein>
    <submittedName>
        <fullName evidence="1">Uncharacterized protein</fullName>
    </submittedName>
</protein>
<organism evidence="1">
    <name type="scientific">bioreactor metagenome</name>
    <dbReference type="NCBI Taxonomy" id="1076179"/>
    <lineage>
        <taxon>unclassified sequences</taxon>
        <taxon>metagenomes</taxon>
        <taxon>ecological metagenomes</taxon>
    </lineage>
</organism>
<dbReference type="AlphaFoldDB" id="A0A645CX94"/>
<proteinExistence type="predicted"/>
<evidence type="ECO:0000313" key="1">
    <source>
        <dbReference type="EMBL" id="MPM81790.1"/>
    </source>
</evidence>
<name>A0A645CX94_9ZZZZ</name>
<reference evidence="1" key="1">
    <citation type="submission" date="2019-08" db="EMBL/GenBank/DDBJ databases">
        <authorList>
            <person name="Kucharzyk K."/>
            <person name="Murdoch R.W."/>
            <person name="Higgins S."/>
            <person name="Loffler F."/>
        </authorList>
    </citation>
    <scope>NUCLEOTIDE SEQUENCE</scope>
</reference>
<gene>
    <name evidence="1" type="ORF">SDC9_128847</name>
</gene>